<evidence type="ECO:0000313" key="4">
    <source>
        <dbReference type="EMBL" id="JAS89124.1"/>
    </source>
</evidence>
<proteinExistence type="predicted"/>
<dbReference type="EMBL" id="GECU01025411">
    <property type="protein sequence ID" value="JAS82295.1"/>
    <property type="molecule type" value="Transcribed_RNA"/>
</dbReference>
<feature type="signal peptide" evidence="1">
    <location>
        <begin position="1"/>
        <end position="20"/>
    </location>
</feature>
<protein>
    <submittedName>
        <fullName evidence="3">Uncharacterized protein</fullName>
    </submittedName>
</protein>
<evidence type="ECO:0000313" key="5">
    <source>
        <dbReference type="EMBL" id="JAT02215.1"/>
    </source>
</evidence>
<dbReference type="EMBL" id="GECU01019063">
    <property type="protein sequence ID" value="JAS88643.1"/>
    <property type="molecule type" value="Transcribed_RNA"/>
</dbReference>
<evidence type="ECO:0000313" key="3">
    <source>
        <dbReference type="EMBL" id="JAS88643.1"/>
    </source>
</evidence>
<dbReference type="EMBL" id="GECU01018582">
    <property type="protein sequence ID" value="JAS89124.1"/>
    <property type="molecule type" value="Transcribed_RNA"/>
</dbReference>
<evidence type="ECO:0000313" key="2">
    <source>
        <dbReference type="EMBL" id="JAS82295.1"/>
    </source>
</evidence>
<sequence>MQYWMLTFVAMILVNQETKSKKVSKDPVEMKLENLGKELKKKHDPGYKRQCERVIRAIGSDVDIMAACLEKCRTTKDPDQKRECDRVSHRWPKIVDTYCEVFDKVCKRKE</sequence>
<gene>
    <name evidence="3" type="ORF">g.36161</name>
    <name evidence="2" type="ORF">g.36162</name>
    <name evidence="5" type="ORF">g.36164</name>
    <name evidence="4" type="ORF">g.36166</name>
</gene>
<accession>A0A1B6IP11</accession>
<evidence type="ECO:0000256" key="1">
    <source>
        <dbReference type="SAM" id="SignalP"/>
    </source>
</evidence>
<dbReference type="EMBL" id="GECU01005492">
    <property type="protein sequence ID" value="JAT02215.1"/>
    <property type="molecule type" value="Transcribed_RNA"/>
</dbReference>
<organism evidence="3">
    <name type="scientific">Homalodisca liturata</name>
    <dbReference type="NCBI Taxonomy" id="320908"/>
    <lineage>
        <taxon>Eukaryota</taxon>
        <taxon>Metazoa</taxon>
        <taxon>Ecdysozoa</taxon>
        <taxon>Arthropoda</taxon>
        <taxon>Hexapoda</taxon>
        <taxon>Insecta</taxon>
        <taxon>Pterygota</taxon>
        <taxon>Neoptera</taxon>
        <taxon>Paraneoptera</taxon>
        <taxon>Hemiptera</taxon>
        <taxon>Auchenorrhyncha</taxon>
        <taxon>Membracoidea</taxon>
        <taxon>Cicadellidae</taxon>
        <taxon>Cicadellinae</taxon>
        <taxon>Proconiini</taxon>
        <taxon>Homalodisca</taxon>
    </lineage>
</organism>
<dbReference type="AlphaFoldDB" id="A0A1B6IP11"/>
<reference evidence="3" key="1">
    <citation type="submission" date="2015-11" db="EMBL/GenBank/DDBJ databases">
        <title>De novo transcriptome assembly of four potential Pierce s Disease insect vectors from Arizona vineyards.</title>
        <authorList>
            <person name="Tassone E.E."/>
        </authorList>
    </citation>
    <scope>NUCLEOTIDE SEQUENCE</scope>
</reference>
<name>A0A1B6IP11_9HEMI</name>
<keyword evidence="1" id="KW-0732">Signal</keyword>
<feature type="chain" id="PRO_5008585202" evidence="1">
    <location>
        <begin position="21"/>
        <end position="110"/>
    </location>
</feature>